<comment type="caution">
    <text evidence="3">The sequence shown here is derived from an EMBL/GenBank/DDBJ whole genome shotgun (WGS) entry which is preliminary data.</text>
</comment>
<evidence type="ECO:0000313" key="3">
    <source>
        <dbReference type="EMBL" id="GAI22059.1"/>
    </source>
</evidence>
<feature type="domain" description="Dockerin" evidence="2">
    <location>
        <begin position="132"/>
        <end position="198"/>
    </location>
</feature>
<gene>
    <name evidence="3" type="ORF">S06H3_29561</name>
</gene>
<dbReference type="PROSITE" id="PS51766">
    <property type="entry name" value="DOCKERIN"/>
    <property type="match status" value="1"/>
</dbReference>
<feature type="region of interest" description="Disordered" evidence="1">
    <location>
        <begin position="107"/>
        <end position="137"/>
    </location>
</feature>
<sequence>AEDGIYGYVETTKNKLLVSDCSTDIIFKYLFQGAERDLTGGVTIKYTEGLVSGTTINKDLNFINTQSCSISNGTGVQTWDGSNWGDCTVVSCNNGFHQSGNRCVADSSGGGSGGGGSSLTTPETTQETTSEVTTVKGDMNGDGSINFDDFAVFALLYKKTYTNSDEKVENIPISWGDFDSDGDVDFDDFAIFALSYEE</sequence>
<accession>X1NTT1</accession>
<dbReference type="EMBL" id="BARV01017327">
    <property type="protein sequence ID" value="GAI22059.1"/>
    <property type="molecule type" value="Genomic_DNA"/>
</dbReference>
<reference evidence="3" key="1">
    <citation type="journal article" date="2014" name="Front. Microbiol.">
        <title>High frequency of phylogenetically diverse reductive dehalogenase-homologous genes in deep subseafloor sedimentary metagenomes.</title>
        <authorList>
            <person name="Kawai M."/>
            <person name="Futagami T."/>
            <person name="Toyoda A."/>
            <person name="Takaki Y."/>
            <person name="Nishi S."/>
            <person name="Hori S."/>
            <person name="Arai W."/>
            <person name="Tsubouchi T."/>
            <person name="Morono Y."/>
            <person name="Uchiyama I."/>
            <person name="Ito T."/>
            <person name="Fujiyama A."/>
            <person name="Inagaki F."/>
            <person name="Takami H."/>
        </authorList>
    </citation>
    <scope>NUCLEOTIDE SEQUENCE</scope>
    <source>
        <strain evidence="3">Expedition CK06-06</strain>
    </source>
</reference>
<feature type="compositionally biased region" description="Gly residues" evidence="1">
    <location>
        <begin position="108"/>
        <end position="117"/>
    </location>
</feature>
<name>X1NTT1_9ZZZZ</name>
<dbReference type="Gene3D" id="1.10.1330.10">
    <property type="entry name" value="Dockerin domain"/>
    <property type="match status" value="1"/>
</dbReference>
<dbReference type="InterPro" id="IPR018247">
    <property type="entry name" value="EF_Hand_1_Ca_BS"/>
</dbReference>
<evidence type="ECO:0000256" key="1">
    <source>
        <dbReference type="SAM" id="MobiDB-lite"/>
    </source>
</evidence>
<feature type="non-terminal residue" evidence="3">
    <location>
        <position position="1"/>
    </location>
</feature>
<evidence type="ECO:0000259" key="2">
    <source>
        <dbReference type="PROSITE" id="PS51766"/>
    </source>
</evidence>
<dbReference type="PROSITE" id="PS00018">
    <property type="entry name" value="EF_HAND_1"/>
    <property type="match status" value="1"/>
</dbReference>
<protein>
    <recommendedName>
        <fullName evidence="2">Dockerin domain-containing protein</fullName>
    </recommendedName>
</protein>
<dbReference type="InterPro" id="IPR016134">
    <property type="entry name" value="Dockerin_dom"/>
</dbReference>
<feature type="compositionally biased region" description="Low complexity" evidence="1">
    <location>
        <begin position="118"/>
        <end position="134"/>
    </location>
</feature>
<organism evidence="3">
    <name type="scientific">marine sediment metagenome</name>
    <dbReference type="NCBI Taxonomy" id="412755"/>
    <lineage>
        <taxon>unclassified sequences</taxon>
        <taxon>metagenomes</taxon>
        <taxon>ecological metagenomes</taxon>
    </lineage>
</organism>
<dbReference type="GO" id="GO:0000272">
    <property type="term" value="P:polysaccharide catabolic process"/>
    <property type="evidence" value="ECO:0007669"/>
    <property type="project" value="InterPro"/>
</dbReference>
<proteinExistence type="predicted"/>
<dbReference type="InterPro" id="IPR036439">
    <property type="entry name" value="Dockerin_dom_sf"/>
</dbReference>
<dbReference type="AlphaFoldDB" id="X1NTT1"/>